<organism evidence="7 8">
    <name type="scientific">Esox lucius</name>
    <name type="common">Northern pike</name>
    <dbReference type="NCBI Taxonomy" id="8010"/>
    <lineage>
        <taxon>Eukaryota</taxon>
        <taxon>Metazoa</taxon>
        <taxon>Chordata</taxon>
        <taxon>Craniata</taxon>
        <taxon>Vertebrata</taxon>
        <taxon>Euteleostomi</taxon>
        <taxon>Actinopterygii</taxon>
        <taxon>Neopterygii</taxon>
        <taxon>Teleostei</taxon>
        <taxon>Protacanthopterygii</taxon>
        <taxon>Esociformes</taxon>
        <taxon>Esocidae</taxon>
        <taxon>Esox</taxon>
    </lineage>
</organism>
<reference evidence="7" key="4">
    <citation type="submission" date="2025-09" db="UniProtKB">
        <authorList>
            <consortium name="Ensembl"/>
        </authorList>
    </citation>
    <scope>IDENTIFICATION</scope>
</reference>
<evidence type="ECO:0000313" key="7">
    <source>
        <dbReference type="Ensembl" id="ENSELUP00000019744.2"/>
    </source>
</evidence>
<gene>
    <name evidence="7" type="primary">FOXR1</name>
</gene>
<dbReference type="OMA" id="FFWTAPD"/>
<dbReference type="InterPro" id="IPR001766">
    <property type="entry name" value="Fork_head_dom"/>
</dbReference>
<dbReference type="RefSeq" id="XP_010868628.2">
    <property type="nucleotide sequence ID" value="XM_010870326.5"/>
</dbReference>
<dbReference type="Bgee" id="ENSELUG00000000806">
    <property type="expression patterns" value="Expressed in ovary and 3 other cell types or tissues"/>
</dbReference>
<evidence type="ECO:0000256" key="5">
    <source>
        <dbReference type="PROSITE-ProRule" id="PRU00089"/>
    </source>
</evidence>
<evidence type="ECO:0000256" key="3">
    <source>
        <dbReference type="ARBA" id="ARBA00023163"/>
    </source>
</evidence>
<dbReference type="PROSITE" id="PS50039">
    <property type="entry name" value="FORK_HEAD_3"/>
    <property type="match status" value="1"/>
</dbReference>
<comment type="subcellular location">
    <subcellularLocation>
        <location evidence="5">Nucleus</location>
    </subcellularLocation>
</comment>
<evidence type="ECO:0000256" key="1">
    <source>
        <dbReference type="ARBA" id="ARBA00023015"/>
    </source>
</evidence>
<dbReference type="SUPFAM" id="SSF46785">
    <property type="entry name" value="Winged helix' DNA-binding domain"/>
    <property type="match status" value="1"/>
</dbReference>
<accession>A0A3P8YT20</accession>
<reference evidence="7" key="3">
    <citation type="submission" date="2025-08" db="UniProtKB">
        <authorList>
            <consortium name="Ensembl"/>
        </authorList>
    </citation>
    <scope>IDENTIFICATION</scope>
</reference>
<feature type="domain" description="Fork-head" evidence="6">
    <location>
        <begin position="214"/>
        <end position="317"/>
    </location>
</feature>
<keyword evidence="2 5" id="KW-0238">DNA-binding</keyword>
<dbReference type="GO" id="GO:0003700">
    <property type="term" value="F:DNA-binding transcription factor activity"/>
    <property type="evidence" value="ECO:0007669"/>
    <property type="project" value="InterPro"/>
</dbReference>
<keyword evidence="1" id="KW-0805">Transcription regulation</keyword>
<dbReference type="GO" id="GO:0005634">
    <property type="term" value="C:nucleus"/>
    <property type="evidence" value="ECO:0007669"/>
    <property type="project" value="UniProtKB-SubCell"/>
</dbReference>
<feature type="DNA-binding region" description="Fork-head" evidence="5">
    <location>
        <begin position="214"/>
        <end position="317"/>
    </location>
</feature>
<reference evidence="8" key="1">
    <citation type="journal article" date="2014" name="PLoS ONE">
        <title>The genome and linkage map of the northern pike (Esox lucius): conserved synteny revealed between the salmonid sister group and the Neoteleostei.</title>
        <authorList>
            <person name="Rondeau E.B."/>
            <person name="Minkley D.R."/>
            <person name="Leong J.S."/>
            <person name="Messmer A.M."/>
            <person name="Jantzen J.R."/>
            <person name="von Schalburg K.R."/>
            <person name="Lemon C."/>
            <person name="Bird N.H."/>
            <person name="Koop B.F."/>
        </authorList>
    </citation>
    <scope>NUCLEOTIDE SEQUENCE</scope>
</reference>
<dbReference type="PRINTS" id="PR00053">
    <property type="entry name" value="FORKHEAD"/>
</dbReference>
<dbReference type="InterPro" id="IPR052328">
    <property type="entry name" value="FOX_transcription_regulators"/>
</dbReference>
<sequence length="331" mass="38594">MSLHFQTRSRFLELHLSTRLYDWDMEEEIKLTTTTDQFFQADDKRNDQYLVQWHYARISRRKEDLSYQNREKTESPVEPNLWLMVNPNLACPIKYPKKVTKILSPKTPLEHPAPVQPTVNHVKRMSAQNVFPASHIEGTCLEESLHDASSSSEYMLTDEDDTSSVDLPICRKLKTARKAKASKREPRKLSLAHSKRLQQVLQDNNNMKNGAWPRPPVNYCILIAMALSSSRTGSLNVQQIYNFTREHFPFFQTAPDGWKNTIRHNLCFSNSFRKTAQQVCSEGKRKSCLWHLTPDGRRRLRDEIHTLTGDSYKVLKRSMNNPEMIQTLFEL</sequence>
<dbReference type="InterPro" id="IPR036388">
    <property type="entry name" value="WH-like_DNA-bd_sf"/>
</dbReference>
<keyword evidence="3" id="KW-0804">Transcription</keyword>
<keyword evidence="8" id="KW-1185">Reference proteome</keyword>
<evidence type="ECO:0000256" key="4">
    <source>
        <dbReference type="ARBA" id="ARBA00023242"/>
    </source>
</evidence>
<dbReference type="InParanoid" id="A0A3P8YT20"/>
<proteinExistence type="predicted"/>
<reference evidence="7" key="2">
    <citation type="submission" date="2020-02" db="EMBL/GenBank/DDBJ databases">
        <title>Esox lucius (northern pike) genome, fEsoLuc1, primary haplotype.</title>
        <authorList>
            <person name="Myers G."/>
            <person name="Karagic N."/>
            <person name="Meyer A."/>
            <person name="Pippel M."/>
            <person name="Reichard M."/>
            <person name="Winkler S."/>
            <person name="Tracey A."/>
            <person name="Sims Y."/>
            <person name="Howe K."/>
            <person name="Rhie A."/>
            <person name="Formenti G."/>
            <person name="Durbin R."/>
            <person name="Fedrigo O."/>
            <person name="Jarvis E.D."/>
        </authorList>
    </citation>
    <scope>NUCLEOTIDE SEQUENCE [LARGE SCALE GENOMIC DNA]</scope>
</reference>
<dbReference type="Ensembl" id="ENSELUT00000029966.3">
    <property type="protein sequence ID" value="ENSELUP00000019744.2"/>
    <property type="gene ID" value="ENSELUG00000000806.3"/>
</dbReference>
<evidence type="ECO:0000259" key="6">
    <source>
        <dbReference type="PROSITE" id="PS50039"/>
    </source>
</evidence>
<dbReference type="AlphaFoldDB" id="A0A3P8YT20"/>
<dbReference type="CDD" id="cd20036">
    <property type="entry name" value="FH_FOXR"/>
    <property type="match status" value="1"/>
</dbReference>
<dbReference type="Proteomes" id="UP000265140">
    <property type="component" value="Chromosome 7"/>
</dbReference>
<evidence type="ECO:0000256" key="2">
    <source>
        <dbReference type="ARBA" id="ARBA00023125"/>
    </source>
</evidence>
<dbReference type="PANTHER" id="PTHR46789:SF2">
    <property type="entry name" value="FORKHEAD BOX PROTEIN R2"/>
    <property type="match status" value="1"/>
</dbReference>
<evidence type="ECO:0000313" key="8">
    <source>
        <dbReference type="Proteomes" id="UP000265140"/>
    </source>
</evidence>
<dbReference type="STRING" id="8010.ENSELUP00000019744"/>
<dbReference type="Pfam" id="PF00250">
    <property type="entry name" value="Forkhead"/>
    <property type="match status" value="1"/>
</dbReference>
<name>A0A3P8YT20_ESOLU</name>
<dbReference type="OrthoDB" id="10070006at2759"/>
<keyword evidence="4 5" id="KW-0539">Nucleus</keyword>
<dbReference type="GO" id="GO:1990837">
    <property type="term" value="F:sequence-specific double-stranded DNA binding"/>
    <property type="evidence" value="ECO:0007669"/>
    <property type="project" value="TreeGrafter"/>
</dbReference>
<dbReference type="SMART" id="SM00339">
    <property type="entry name" value="FH"/>
    <property type="match status" value="1"/>
</dbReference>
<dbReference type="Gene3D" id="1.10.10.10">
    <property type="entry name" value="Winged helix-like DNA-binding domain superfamily/Winged helix DNA-binding domain"/>
    <property type="match status" value="1"/>
</dbReference>
<dbReference type="GeneTree" id="ENSGT00940000162993"/>
<dbReference type="GeneID" id="105010757"/>
<dbReference type="InterPro" id="IPR036390">
    <property type="entry name" value="WH_DNA-bd_sf"/>
</dbReference>
<protein>
    <recommendedName>
        <fullName evidence="6">Fork-head domain-containing protein</fullName>
    </recommendedName>
</protein>
<dbReference type="FunCoup" id="A0A3P8YT20">
    <property type="interactions" value="902"/>
</dbReference>
<dbReference type="PANTHER" id="PTHR46789">
    <property type="entry name" value="FORKHEAD BOX PROTEIN R1"/>
    <property type="match status" value="1"/>
</dbReference>